<evidence type="ECO:0000256" key="7">
    <source>
        <dbReference type="ARBA" id="ARBA00023022"/>
    </source>
</evidence>
<dbReference type="Proteomes" id="UP001610411">
    <property type="component" value="Unassembled WGS sequence"/>
</dbReference>
<comment type="function">
    <text evidence="9">Has antibacterial activity.</text>
</comment>
<keyword evidence="12" id="KW-1185">Reference proteome</keyword>
<protein>
    <recommendedName>
        <fullName evidence="9">Beta-defensin</fullName>
    </recommendedName>
</protein>
<keyword evidence="4 9" id="KW-0929">Antimicrobial</keyword>
<keyword evidence="5" id="KW-0732">Signal</keyword>
<accession>A0ABD2D557</accession>
<feature type="domain" description="Beta-defensin" evidence="10">
    <location>
        <begin position="10"/>
        <end position="40"/>
    </location>
</feature>
<evidence type="ECO:0000256" key="5">
    <source>
        <dbReference type="ARBA" id="ARBA00022729"/>
    </source>
</evidence>
<name>A0ABD2D557_DAUMA</name>
<dbReference type="AlphaFoldDB" id="A0ABD2D557"/>
<comment type="caution">
    <text evidence="11">The sequence shown here is derived from an EMBL/GenBank/DDBJ whole genome shotgun (WGS) entry which is preliminary data.</text>
</comment>
<evidence type="ECO:0000259" key="10">
    <source>
        <dbReference type="Pfam" id="PF13841"/>
    </source>
</evidence>
<evidence type="ECO:0000256" key="6">
    <source>
        <dbReference type="ARBA" id="ARBA00022940"/>
    </source>
</evidence>
<evidence type="ECO:0000256" key="4">
    <source>
        <dbReference type="ARBA" id="ARBA00022529"/>
    </source>
</evidence>
<dbReference type="InterPro" id="IPR025933">
    <property type="entry name" value="Beta_defensin_dom"/>
</dbReference>
<keyword evidence="8" id="KW-1015">Disulfide bond</keyword>
<evidence type="ECO:0000313" key="12">
    <source>
        <dbReference type="Proteomes" id="UP001610411"/>
    </source>
</evidence>
<dbReference type="GO" id="GO:0005576">
    <property type="term" value="C:extracellular region"/>
    <property type="evidence" value="ECO:0007669"/>
    <property type="project" value="UniProtKB-SubCell"/>
</dbReference>
<dbReference type="Pfam" id="PF13841">
    <property type="entry name" value="Defensin_beta_2"/>
    <property type="match status" value="1"/>
</dbReference>
<evidence type="ECO:0000256" key="2">
    <source>
        <dbReference type="ARBA" id="ARBA00007371"/>
    </source>
</evidence>
<gene>
    <name evidence="11" type="ORF">WCI35_031827</name>
</gene>
<dbReference type="GO" id="GO:0042742">
    <property type="term" value="P:defense response to bacterium"/>
    <property type="evidence" value="ECO:0007669"/>
    <property type="project" value="UniProtKB-UniRule"/>
</dbReference>
<sequence length="45" mass="5126">RGAIHRRVLCQKLQGRCEAECLTFEDQIGGCRAELSPFCCKRKKS</sequence>
<keyword evidence="3 9" id="KW-0964">Secreted</keyword>
<evidence type="ECO:0000256" key="1">
    <source>
        <dbReference type="ARBA" id="ARBA00004613"/>
    </source>
</evidence>
<feature type="non-terminal residue" evidence="11">
    <location>
        <position position="1"/>
    </location>
</feature>
<keyword evidence="7 9" id="KW-0044">Antibiotic</keyword>
<organism evidence="11 12">
    <name type="scientific">Daubentonia madagascariensis</name>
    <name type="common">Aye-aye</name>
    <name type="synonym">Sciurus madagascariensis</name>
    <dbReference type="NCBI Taxonomy" id="31869"/>
    <lineage>
        <taxon>Eukaryota</taxon>
        <taxon>Metazoa</taxon>
        <taxon>Chordata</taxon>
        <taxon>Craniata</taxon>
        <taxon>Vertebrata</taxon>
        <taxon>Euteleostomi</taxon>
        <taxon>Mammalia</taxon>
        <taxon>Eutheria</taxon>
        <taxon>Euarchontoglires</taxon>
        <taxon>Primates</taxon>
        <taxon>Strepsirrhini</taxon>
        <taxon>Chiromyiformes</taxon>
        <taxon>Daubentoniidae</taxon>
        <taxon>Daubentonia</taxon>
    </lineage>
</organism>
<evidence type="ECO:0000313" key="11">
    <source>
        <dbReference type="EMBL" id="KAL2761585.1"/>
    </source>
</evidence>
<evidence type="ECO:0000256" key="9">
    <source>
        <dbReference type="RuleBase" id="RU231113"/>
    </source>
</evidence>
<evidence type="ECO:0000256" key="8">
    <source>
        <dbReference type="ARBA" id="ARBA00023157"/>
    </source>
</evidence>
<comment type="similarity">
    <text evidence="2 9">Belongs to the beta-defensin family.</text>
</comment>
<reference evidence="11 12" key="1">
    <citation type="journal article" date="2024" name="G3 (Bethesda)">
        <title>A hybrid genome assembly of the endangered aye-aye (Daubentonia madagascariensis).</title>
        <authorList>
            <person name="Versoza C.J."/>
            <person name="Pfeifer S.P."/>
        </authorList>
    </citation>
    <scope>NUCLEOTIDE SEQUENCE [LARGE SCALE GENOMIC DNA]</scope>
    <source>
        <strain evidence="11">6821</strain>
    </source>
</reference>
<evidence type="ECO:0000256" key="3">
    <source>
        <dbReference type="ARBA" id="ARBA00022525"/>
    </source>
</evidence>
<dbReference type="EMBL" id="JBFSEQ010000014">
    <property type="protein sequence ID" value="KAL2761585.1"/>
    <property type="molecule type" value="Genomic_DNA"/>
</dbReference>
<keyword evidence="6 9" id="KW-0211">Defensin</keyword>
<comment type="subcellular location">
    <subcellularLocation>
        <location evidence="1 9">Secreted</location>
    </subcellularLocation>
</comment>
<proteinExistence type="inferred from homology"/>